<feature type="domain" description="Phage capsid-like C-terminal" evidence="3">
    <location>
        <begin position="106"/>
        <end position="362"/>
    </location>
</feature>
<dbReference type="AlphaFoldDB" id="C4IGS1"/>
<protein>
    <submittedName>
        <fullName evidence="4">Phage major capsid protein, HK97 family</fullName>
    </submittedName>
</protein>
<evidence type="ECO:0000256" key="2">
    <source>
        <dbReference type="SAM" id="Coils"/>
    </source>
</evidence>
<dbReference type="InterPro" id="IPR024455">
    <property type="entry name" value="Phage_capsid"/>
</dbReference>
<name>C4IGS1_CLOBU</name>
<dbReference type="InterPro" id="IPR054612">
    <property type="entry name" value="Phage_capsid-like_C"/>
</dbReference>
<dbReference type="NCBIfam" id="TIGR01554">
    <property type="entry name" value="major_cap_HK97"/>
    <property type="match status" value="1"/>
</dbReference>
<gene>
    <name evidence="4" type="ORF">CLP_2615</name>
</gene>
<keyword evidence="5" id="KW-1185">Reference proteome</keyword>
<dbReference type="Proteomes" id="UP000003081">
    <property type="component" value="Unassembled WGS sequence"/>
</dbReference>
<comment type="caution">
    <text evidence="4">The sequence shown here is derived from an EMBL/GenBank/DDBJ whole genome shotgun (WGS) entry which is preliminary data.</text>
</comment>
<dbReference type="HOGENOM" id="CLU_029522_2_1_9"/>
<dbReference type="eggNOG" id="COG4653">
    <property type="taxonomic scope" value="Bacteria"/>
</dbReference>
<proteinExistence type="predicted"/>
<dbReference type="SUPFAM" id="SSF56563">
    <property type="entry name" value="Major capsid protein gp5"/>
    <property type="match status" value="1"/>
</dbReference>
<feature type="coiled-coil region" evidence="2">
    <location>
        <begin position="5"/>
        <end position="69"/>
    </location>
</feature>
<dbReference type="Pfam" id="PF05065">
    <property type="entry name" value="Phage_capsid"/>
    <property type="match status" value="1"/>
</dbReference>
<evidence type="ECO:0000256" key="1">
    <source>
        <dbReference type="ARBA" id="ARBA00004328"/>
    </source>
</evidence>
<organism evidence="4 5">
    <name type="scientific">Clostridium butyricum E4 str. BoNT E BL5262</name>
    <dbReference type="NCBI Taxonomy" id="632245"/>
    <lineage>
        <taxon>Bacteria</taxon>
        <taxon>Bacillati</taxon>
        <taxon>Bacillota</taxon>
        <taxon>Clostridia</taxon>
        <taxon>Eubacteriales</taxon>
        <taxon>Clostridiaceae</taxon>
        <taxon>Clostridium</taxon>
    </lineage>
</organism>
<keyword evidence="2" id="KW-0175">Coiled coil</keyword>
<evidence type="ECO:0000259" key="3">
    <source>
        <dbReference type="Pfam" id="PF05065"/>
    </source>
</evidence>
<evidence type="ECO:0000313" key="4">
    <source>
        <dbReference type="EMBL" id="EEP53995.1"/>
    </source>
</evidence>
<reference evidence="4 5" key="1">
    <citation type="submission" date="2009-08" db="EMBL/GenBank/DDBJ databases">
        <authorList>
            <person name="Shrivastava S."/>
            <person name="Brinkac L.B."/>
            <person name="Brown J.L."/>
            <person name="Bruce D.B."/>
            <person name="Detter C."/>
            <person name="Green L.D."/>
            <person name="Munk C.A."/>
            <person name="Rogers Y.C."/>
            <person name="Tapia R."/>
            <person name="Sims D.R."/>
            <person name="Smith L.A."/>
            <person name="Smith T.J."/>
            <person name="Sutton G."/>
            <person name="Brettin T."/>
        </authorList>
    </citation>
    <scope>NUCLEOTIDE SEQUENCE [LARGE SCALE GENOMIC DNA]</scope>
    <source>
        <strain evidence="5">E4 str. BoNT E BL5262</strain>
    </source>
</reference>
<comment type="subcellular location">
    <subcellularLocation>
        <location evidence="1">Virion</location>
    </subcellularLocation>
</comment>
<sequence length="363" mass="40267">MSKQLKNLLAQLNGLRDEARSLNEAGKVDEAEAKLEEMRALKKQIDVTQALEDEEIEDLENQRDESRSRERKKTVVNEMRSITKHIMGEDMTPEERAVIKTSDNAAVIPKQFINELEEIKKGYGALKGYCDVIPVTKNEGSKPVVDYDQNELAEIAEGADIVDGELVTTDITFKCIKIGLIQTLSSELVDDAEVEIEGIARTNFAEISVAKENKKIMKVVDDSATVVEASDYTALEDIMAKALPTVKTNLITLCNVEGYALLKNMKDKQGRSLNLITTVGSIEVFNGKPIVPFDSSLVTPTGDKTCIFYSLAMKEAVKFFDRKGATIARSTEAGFNNDTVKLRILERLDVKPGSKRSVKKIEL</sequence>
<evidence type="ECO:0000313" key="5">
    <source>
        <dbReference type="Proteomes" id="UP000003081"/>
    </source>
</evidence>
<accession>C4IGS1</accession>
<dbReference type="RefSeq" id="WP_003409803.1">
    <property type="nucleotide sequence ID" value="NZ_ACOM01000005.1"/>
</dbReference>
<dbReference type="EMBL" id="ACOM01000005">
    <property type="protein sequence ID" value="EEP53995.1"/>
    <property type="molecule type" value="Genomic_DNA"/>
</dbReference>